<evidence type="ECO:0000313" key="4">
    <source>
        <dbReference type="Proteomes" id="UP000242942"/>
    </source>
</evidence>
<evidence type="ECO:0000313" key="3">
    <source>
        <dbReference type="EMBL" id="SBT84508.1"/>
    </source>
</evidence>
<proteinExistence type="predicted"/>
<keyword evidence="2" id="KW-1133">Transmembrane helix</keyword>
<dbReference type="InterPro" id="IPR008780">
    <property type="entry name" value="Plasmodium_Vir"/>
</dbReference>
<dbReference type="Pfam" id="PF05795">
    <property type="entry name" value="Plasmodium_Vir"/>
    <property type="match status" value="2"/>
</dbReference>
<dbReference type="VEuPathDB" id="PlasmoDB:POWCR01_000160000"/>
<keyword evidence="4" id="KW-1185">Reference proteome</keyword>
<feature type="transmembrane region" description="Helical" evidence="2">
    <location>
        <begin position="218"/>
        <end position="242"/>
    </location>
</feature>
<organism evidence="3 4">
    <name type="scientific">Plasmodium ovale</name>
    <name type="common">malaria parasite P. ovale</name>
    <dbReference type="NCBI Taxonomy" id="36330"/>
    <lineage>
        <taxon>Eukaryota</taxon>
        <taxon>Sar</taxon>
        <taxon>Alveolata</taxon>
        <taxon>Apicomplexa</taxon>
        <taxon>Aconoidasida</taxon>
        <taxon>Haemosporida</taxon>
        <taxon>Plasmodiidae</taxon>
        <taxon>Plasmodium</taxon>
        <taxon>Plasmodium (Plasmodium)</taxon>
    </lineage>
</organism>
<dbReference type="AlphaFoldDB" id="A0A1D3JF60"/>
<accession>A0A1D3JF60</accession>
<dbReference type="Proteomes" id="UP000242942">
    <property type="component" value="Unassembled WGS sequence"/>
</dbReference>
<name>A0A1D3JF60_PLAOA</name>
<dbReference type="EMBL" id="FLRI01000510">
    <property type="protein sequence ID" value="SBT84508.1"/>
    <property type="molecule type" value="Genomic_DNA"/>
</dbReference>
<sequence length="299" mass="35011">MSSQTRESIYSFVSSFHIYKDLFDKANEVVDTSGIYKCDAIENLEDCNNPSFVQVCIKTAQYLTRLKETYSNNTFGGCKYLNYWIQYEALSIIKNKYDTLNFYQKVMHIYDYLIDSDTCDGNIENIDEDIFGKVKIVYEVYDNFNKFRNTVETEIGEKCAYATKSVTLYKECIRKCHESSEHNFCNEVEKFRWIYYEHMKSGTTCSGIPNELPSTRTYNLTVVVLVPGIIALVLPFLLFIFYKFTPLGFSLRQKIRRKKGMQDNLEHEGHQFLQSSKRINKNSDNGQYNISYNSTKYSQ</sequence>
<keyword evidence="2" id="KW-0472">Membrane</keyword>
<gene>
    <name evidence="3" type="primary">PocGH01_00046700</name>
    <name evidence="3" type="ORF">POCGH01_00046700</name>
</gene>
<reference evidence="3 4" key="1">
    <citation type="submission" date="2016-06" db="EMBL/GenBank/DDBJ databases">
        <authorList>
            <consortium name="Pathogen Informatics"/>
        </authorList>
    </citation>
    <scope>NUCLEOTIDE SEQUENCE [LARGE SCALE GENOMIC DNA]</scope>
    <source>
        <strain evidence="3">PocGH01</strain>
    </source>
</reference>
<keyword evidence="2" id="KW-0812">Transmembrane</keyword>
<evidence type="ECO:0000256" key="2">
    <source>
        <dbReference type="SAM" id="Phobius"/>
    </source>
</evidence>
<dbReference type="OrthoDB" id="383056at2759"/>
<protein>
    <submittedName>
        <fullName evidence="3">PIR protein</fullName>
    </submittedName>
</protein>
<feature type="region of interest" description="Disordered" evidence="1">
    <location>
        <begin position="279"/>
        <end position="299"/>
    </location>
</feature>
<evidence type="ECO:0000256" key="1">
    <source>
        <dbReference type="SAM" id="MobiDB-lite"/>
    </source>
</evidence>
<dbReference type="VEuPathDB" id="PlasmoDB:PocGH01_00046700"/>